<sequence>PHKRHYHRLTFFTIAFLSYVLAKRSEEAQQLANQQQQTIIKLEDLNQYIIQHLQSGMIIADQAQQIQLLNQAASQLTHLTVPPNTLNDISPQLANAFSTWRQQGWPESVLLNFTDYPDVYSRFMSLSSGYEQIYLIILEDMALYNQRVQQGKLASLGQLTASIAHEIRNPLGAISHAGQLLSENPLLSPEDYRLTSIIQTHCQRVNRIIEDILQLSRRRDSRRENILLQSWLSTYLQDFVSEQSLPEHTFLLIQIEQPLFVSIDPNHLKQILDNLCLNALTYGQPERGPILLRSLIAQTYPCVEIIDNGPGISAETLKHLFEPFFTTSRNGTGLGLYISRELAELNQAKLSYYLTENQHSCFRLSLLDAEKNLIEL</sequence>
<gene>
    <name evidence="5" type="ORF">VZ94_04305</name>
</gene>
<keyword evidence="5" id="KW-0418">Kinase</keyword>
<dbReference type="PRINTS" id="PR00344">
    <property type="entry name" value="BCTRLSENSOR"/>
</dbReference>
<accession>A0A0F3ILY4</accession>
<dbReference type="SUPFAM" id="SSF55874">
    <property type="entry name" value="ATPase domain of HSP90 chaperone/DNA topoisomerase II/histidine kinase"/>
    <property type="match status" value="1"/>
</dbReference>
<dbReference type="SMART" id="SM00388">
    <property type="entry name" value="HisKA"/>
    <property type="match status" value="1"/>
</dbReference>
<feature type="domain" description="Histidine kinase" evidence="4">
    <location>
        <begin position="162"/>
        <end position="370"/>
    </location>
</feature>
<reference evidence="6" key="1">
    <citation type="submission" date="2015-03" db="EMBL/GenBank/DDBJ databases">
        <title>Draft genome sequence of a novel methanotroph (Sn10-6) isolated from flooded ricefield rhizosphere in India.</title>
        <authorList>
            <person name="Pandit P.S."/>
            <person name="Pore S.D."/>
            <person name="Arora P."/>
            <person name="Kapse N.G."/>
            <person name="Dhakephalkar P.K."/>
            <person name="Rahalkar M.C."/>
        </authorList>
    </citation>
    <scope>NUCLEOTIDE SEQUENCE [LARGE SCALE GENOMIC DNA]</scope>
    <source>
        <strain evidence="6">Sn10-6</strain>
    </source>
</reference>
<dbReference type="PROSITE" id="PS50109">
    <property type="entry name" value="HIS_KIN"/>
    <property type="match status" value="1"/>
</dbReference>
<feature type="non-terminal residue" evidence="5">
    <location>
        <position position="1"/>
    </location>
</feature>
<keyword evidence="5" id="KW-0808">Transferase</keyword>
<dbReference type="GO" id="GO:0000155">
    <property type="term" value="F:phosphorelay sensor kinase activity"/>
    <property type="evidence" value="ECO:0007669"/>
    <property type="project" value="InterPro"/>
</dbReference>
<evidence type="ECO:0000313" key="6">
    <source>
        <dbReference type="Proteomes" id="UP000033684"/>
    </source>
</evidence>
<dbReference type="SMART" id="SM00387">
    <property type="entry name" value="HATPase_c"/>
    <property type="match status" value="1"/>
</dbReference>
<evidence type="ECO:0000256" key="2">
    <source>
        <dbReference type="ARBA" id="ARBA00012438"/>
    </source>
</evidence>
<evidence type="ECO:0000256" key="1">
    <source>
        <dbReference type="ARBA" id="ARBA00000085"/>
    </source>
</evidence>
<dbReference type="AlphaFoldDB" id="A0A0F3ILY4"/>
<keyword evidence="6" id="KW-1185">Reference proteome</keyword>
<dbReference type="InterPro" id="IPR005467">
    <property type="entry name" value="His_kinase_dom"/>
</dbReference>
<dbReference type="PANTHER" id="PTHR43065:SF52">
    <property type="entry name" value="SENSOR PROTEIN KINASE PILS"/>
    <property type="match status" value="1"/>
</dbReference>
<dbReference type="Gene3D" id="1.10.287.130">
    <property type="match status" value="1"/>
</dbReference>
<dbReference type="CDD" id="cd00075">
    <property type="entry name" value="HATPase"/>
    <property type="match status" value="1"/>
</dbReference>
<comment type="caution">
    <text evidence="5">The sequence shown here is derived from an EMBL/GenBank/DDBJ whole genome shotgun (WGS) entry which is preliminary data.</text>
</comment>
<keyword evidence="3" id="KW-0597">Phosphoprotein</keyword>
<proteinExistence type="predicted"/>
<dbReference type="InterPro" id="IPR004358">
    <property type="entry name" value="Sig_transdc_His_kin-like_C"/>
</dbReference>
<organism evidence="5 6">
    <name type="scientific">Methylocucumis oryzae</name>
    <dbReference type="NCBI Taxonomy" id="1632867"/>
    <lineage>
        <taxon>Bacteria</taxon>
        <taxon>Pseudomonadati</taxon>
        <taxon>Pseudomonadota</taxon>
        <taxon>Gammaproteobacteria</taxon>
        <taxon>Methylococcales</taxon>
        <taxon>Methylococcaceae</taxon>
        <taxon>Methylocucumis</taxon>
    </lineage>
</organism>
<dbReference type="InterPro" id="IPR003661">
    <property type="entry name" value="HisK_dim/P_dom"/>
</dbReference>
<comment type="catalytic activity">
    <reaction evidence="1">
        <text>ATP + protein L-histidine = ADP + protein N-phospho-L-histidine.</text>
        <dbReference type="EC" id="2.7.13.3"/>
    </reaction>
</comment>
<dbReference type="PANTHER" id="PTHR43065">
    <property type="entry name" value="SENSOR HISTIDINE KINASE"/>
    <property type="match status" value="1"/>
</dbReference>
<dbReference type="Pfam" id="PF02518">
    <property type="entry name" value="HATPase_c"/>
    <property type="match status" value="1"/>
</dbReference>
<dbReference type="EC" id="2.7.13.3" evidence="2"/>
<dbReference type="Pfam" id="PF00512">
    <property type="entry name" value="HisKA"/>
    <property type="match status" value="1"/>
</dbReference>
<dbReference type="SUPFAM" id="SSF47384">
    <property type="entry name" value="Homodimeric domain of signal transducing histidine kinase"/>
    <property type="match status" value="1"/>
</dbReference>
<dbReference type="InterPro" id="IPR036097">
    <property type="entry name" value="HisK_dim/P_sf"/>
</dbReference>
<dbReference type="PATRIC" id="fig|1632867.3.peg.3765"/>
<dbReference type="EMBL" id="LAJX01000031">
    <property type="protein sequence ID" value="KJV07518.1"/>
    <property type="molecule type" value="Genomic_DNA"/>
</dbReference>
<dbReference type="InterPro" id="IPR003594">
    <property type="entry name" value="HATPase_dom"/>
</dbReference>
<reference evidence="5 6" key="2">
    <citation type="journal article" date="2016" name="Microb. Ecol.">
        <title>Genome Characteristics of a Novel Type I Methanotroph (Sn10-6) Isolated from a Flooded Indian Rice Field.</title>
        <authorList>
            <person name="Rahalkar M.C."/>
            <person name="Pandit P.S."/>
            <person name="Dhakephalkar P.K."/>
            <person name="Pore S."/>
            <person name="Arora P."/>
            <person name="Kapse N."/>
        </authorList>
    </citation>
    <scope>NUCLEOTIDE SEQUENCE [LARGE SCALE GENOMIC DNA]</scope>
    <source>
        <strain evidence="5 6">Sn10-6</strain>
    </source>
</reference>
<dbReference type="RefSeq" id="WP_045778294.1">
    <property type="nucleotide sequence ID" value="NZ_LAJX01000031.1"/>
</dbReference>
<dbReference type="InterPro" id="IPR036890">
    <property type="entry name" value="HATPase_C_sf"/>
</dbReference>
<dbReference type="CDD" id="cd00082">
    <property type="entry name" value="HisKA"/>
    <property type="match status" value="1"/>
</dbReference>
<dbReference type="Proteomes" id="UP000033684">
    <property type="component" value="Unassembled WGS sequence"/>
</dbReference>
<protein>
    <recommendedName>
        <fullName evidence="2">histidine kinase</fullName>
        <ecNumber evidence="2">2.7.13.3</ecNumber>
    </recommendedName>
</protein>
<evidence type="ECO:0000256" key="3">
    <source>
        <dbReference type="ARBA" id="ARBA00022553"/>
    </source>
</evidence>
<evidence type="ECO:0000313" key="5">
    <source>
        <dbReference type="EMBL" id="KJV07518.1"/>
    </source>
</evidence>
<name>A0A0F3ILY4_9GAMM</name>
<dbReference type="Gene3D" id="3.30.565.10">
    <property type="entry name" value="Histidine kinase-like ATPase, C-terminal domain"/>
    <property type="match status" value="1"/>
</dbReference>
<evidence type="ECO:0000259" key="4">
    <source>
        <dbReference type="PROSITE" id="PS50109"/>
    </source>
</evidence>